<reference evidence="2" key="1">
    <citation type="submission" date="2016-10" db="EMBL/GenBank/DDBJ databases">
        <authorList>
            <person name="Varghese N."/>
            <person name="Submissions S."/>
        </authorList>
    </citation>
    <scope>NUCLEOTIDE SEQUENCE [LARGE SCALE GENOMIC DNA]</scope>
    <source>
        <strain evidence="2">P18</strain>
    </source>
</reference>
<accession>A0A1I5YT14</accession>
<name>A0A1I5YT14_9FIRM</name>
<evidence type="ECO:0000313" key="2">
    <source>
        <dbReference type="Proteomes" id="UP000182624"/>
    </source>
</evidence>
<keyword evidence="2" id="KW-1185">Reference proteome</keyword>
<organism evidence="1 2">
    <name type="scientific">Butyrivibrio proteoclasticus</name>
    <dbReference type="NCBI Taxonomy" id="43305"/>
    <lineage>
        <taxon>Bacteria</taxon>
        <taxon>Bacillati</taxon>
        <taxon>Bacillota</taxon>
        <taxon>Clostridia</taxon>
        <taxon>Lachnospirales</taxon>
        <taxon>Lachnospiraceae</taxon>
        <taxon>Butyrivibrio</taxon>
    </lineage>
</organism>
<dbReference type="EMBL" id="FOXO01000055">
    <property type="protein sequence ID" value="SFQ47017.1"/>
    <property type="molecule type" value="Genomic_DNA"/>
</dbReference>
<protein>
    <submittedName>
        <fullName evidence="1">Uncharacterized protein</fullName>
    </submittedName>
</protein>
<sequence>MPQFNRRELDVRARGYGFNRDTFEMVLRLRTILDFLNTHEYMREHML</sequence>
<dbReference type="Proteomes" id="UP000182624">
    <property type="component" value="Unassembled WGS sequence"/>
</dbReference>
<evidence type="ECO:0000313" key="1">
    <source>
        <dbReference type="EMBL" id="SFQ47017.1"/>
    </source>
</evidence>
<gene>
    <name evidence="1" type="ORF">SAMN04487928_1558</name>
</gene>
<dbReference type="RefSeq" id="WP_242949445.1">
    <property type="nucleotide sequence ID" value="NZ_FOXO01000055.1"/>
</dbReference>
<proteinExistence type="predicted"/>
<dbReference type="AlphaFoldDB" id="A0A1I5YT14"/>